<dbReference type="EMBL" id="AP028907">
    <property type="protein sequence ID" value="BES81588.1"/>
    <property type="molecule type" value="Genomic_DNA"/>
</dbReference>
<dbReference type="Proteomes" id="UP001341135">
    <property type="component" value="Chromosome"/>
</dbReference>
<evidence type="ECO:0000313" key="2">
    <source>
        <dbReference type="EMBL" id="BES81588.1"/>
    </source>
</evidence>
<dbReference type="PANTHER" id="PTHR37826">
    <property type="entry name" value="FLOTILLIN BAND_7_5 DOMAIN PROTEIN"/>
    <property type="match status" value="1"/>
</dbReference>
<dbReference type="Pfam" id="PF01145">
    <property type="entry name" value="Band_7"/>
    <property type="match status" value="1"/>
</dbReference>
<feature type="domain" description="Band 7" evidence="1">
    <location>
        <begin position="50"/>
        <end position="232"/>
    </location>
</feature>
<evidence type="ECO:0000259" key="1">
    <source>
        <dbReference type="Pfam" id="PF01145"/>
    </source>
</evidence>
<sequence>MSFFDKLGRIGGKVAKAGAGKLLVISHDFHPGELVWEYPQRMIPYGSRIVVQPNQAAIVIRGGKVLAVLRQGEWPLDTAHVPGLRGVMQELYEGVPIPVRIVFVNVTEKDIAFGGQGNSKDGVPIQYRGKIHVVMPENDEDIKKFALKIAAEDKSFTTEELEERIRLYINDWVESFLGSFLSIDVHQGKARVKELLRSQVARELQENWYLRVKSIAVDVDIPEEWLRKLQESGYFQMLALAATNPQVAQFMQQYDLQRRLMDALAKAQGGNVVGLAAFLPMLQQFLQQAQQPQPVQAAGAAAVGAAAAQQQRGAGSQQSYTPRCPYCGRELPPSLRGAGFCPFCGKRILWCPRGHVAPAEARFCPVCGAQLEA</sequence>
<protein>
    <submittedName>
        <fullName evidence="2">SPFH domain-containing protein</fullName>
    </submittedName>
</protein>
<dbReference type="RefSeq" id="WP_338252795.1">
    <property type="nucleotide sequence ID" value="NZ_AP028907.1"/>
</dbReference>
<dbReference type="GeneID" id="89289174"/>
<accession>A0ABN6ZMY4</accession>
<reference evidence="2 3" key="1">
    <citation type="submission" date="2023-09" db="EMBL/GenBank/DDBJ databases">
        <title>Pyrofollis japonicus gen. nov. sp. nov., a novel member of the family Pyrodictiaceae isolated from the Iheya North hydrothermal field.</title>
        <authorList>
            <person name="Miyazaki U."/>
            <person name="Sanari M."/>
            <person name="Tame A."/>
            <person name="Kitajima M."/>
            <person name="Okamoto A."/>
            <person name="Sawayama S."/>
            <person name="Miyazaki J."/>
            <person name="Takai K."/>
            <person name="Nakagawa S."/>
        </authorList>
    </citation>
    <scope>NUCLEOTIDE SEQUENCE [LARGE SCALE GENOMIC DNA]</scope>
    <source>
        <strain evidence="2 3">AV2</strain>
    </source>
</reference>
<organism evidence="2 3">
    <name type="scientific">Pyrodictium abyssi</name>
    <dbReference type="NCBI Taxonomy" id="54256"/>
    <lineage>
        <taxon>Archaea</taxon>
        <taxon>Thermoproteota</taxon>
        <taxon>Thermoprotei</taxon>
        <taxon>Desulfurococcales</taxon>
        <taxon>Pyrodictiaceae</taxon>
        <taxon>Pyrodictium</taxon>
    </lineage>
</organism>
<keyword evidence="3" id="KW-1185">Reference proteome</keyword>
<dbReference type="PANTHER" id="PTHR37826:SF2">
    <property type="entry name" value="ZINC-RIBBON DOMAIN-CONTAINING PROTEIN"/>
    <property type="match status" value="1"/>
</dbReference>
<proteinExistence type="predicted"/>
<evidence type="ECO:0000313" key="3">
    <source>
        <dbReference type="Proteomes" id="UP001341135"/>
    </source>
</evidence>
<name>A0ABN6ZMY4_9CREN</name>
<dbReference type="InterPro" id="IPR001107">
    <property type="entry name" value="Band_7"/>
</dbReference>
<gene>
    <name evidence="2" type="ORF">PABY_11550</name>
</gene>